<keyword evidence="5" id="KW-0949">S-adenosyl-L-methionine</keyword>
<protein>
    <recommendedName>
        <fullName evidence="2">site-specific DNA-methyltransferase (cytosine-N(4)-specific)</fullName>
        <ecNumber evidence="2">2.1.1.113</ecNumber>
    </recommendedName>
</protein>
<dbReference type="EC" id="2.1.1.113" evidence="2"/>
<dbReference type="GO" id="GO:0003677">
    <property type="term" value="F:DNA binding"/>
    <property type="evidence" value="ECO:0007669"/>
    <property type="project" value="InterPro"/>
</dbReference>
<dbReference type="GO" id="GO:0015667">
    <property type="term" value="F:site-specific DNA-methyltransferase (cytosine-N4-specific) activity"/>
    <property type="evidence" value="ECO:0007669"/>
    <property type="project" value="UniProtKB-EC"/>
</dbReference>
<comment type="catalytic activity">
    <reaction evidence="7">
        <text>a 2'-deoxycytidine in DNA + S-adenosyl-L-methionine = an N(4)-methyl-2'-deoxycytidine in DNA + S-adenosyl-L-homocysteine + H(+)</text>
        <dbReference type="Rhea" id="RHEA:16857"/>
        <dbReference type="Rhea" id="RHEA-COMP:11369"/>
        <dbReference type="Rhea" id="RHEA-COMP:13674"/>
        <dbReference type="ChEBI" id="CHEBI:15378"/>
        <dbReference type="ChEBI" id="CHEBI:57856"/>
        <dbReference type="ChEBI" id="CHEBI:59789"/>
        <dbReference type="ChEBI" id="CHEBI:85452"/>
        <dbReference type="ChEBI" id="CHEBI:137933"/>
        <dbReference type="EC" id="2.1.1.113"/>
    </reaction>
</comment>
<dbReference type="GO" id="GO:0009307">
    <property type="term" value="P:DNA restriction-modification system"/>
    <property type="evidence" value="ECO:0007669"/>
    <property type="project" value="UniProtKB-KW"/>
</dbReference>
<dbReference type="AlphaFoldDB" id="A0A6C0KMZ3"/>
<accession>A0A6C0KMZ3</accession>
<dbReference type="InterPro" id="IPR017985">
    <property type="entry name" value="MeTrfase_CN4_CS"/>
</dbReference>
<sequence>MLMNNIINKRNTLRELSDIDFEILLPKLVTELETHGILYENYSQEDILKDWESLKKKQVDNNITNIAATNVVGMKIMRKHMKHFHEVSNYKGVSIYSLWNKQNLEKALRFNRKNHSTPYASEIIRSLSFTNGLGKVTMYRPLMARNIVSYFNAKSVLDVCAGWGGRMLGTKSLGNNILYTGLEPCKKTYDGLCSISKELNIEEGLQLINEPAEKYLLELDENIKFDLALTSPPYYNLEIYSSENNQSLQYNDYTSWINNFLEPVIKNVIKRVKISCWSVKNFKTDKKYNLLDDVIRIHEENGCIMMDKQFRMSNSSRPGSSNTIKKTEEVTYVFITPTQL</sequence>
<comment type="similarity">
    <text evidence="1">Belongs to the N(4)/N(6)-methyltransferase family. N(4) subfamily.</text>
</comment>
<dbReference type="GO" id="GO:0032259">
    <property type="term" value="P:methylation"/>
    <property type="evidence" value="ECO:0007669"/>
    <property type="project" value="UniProtKB-KW"/>
</dbReference>
<organism evidence="8">
    <name type="scientific">viral metagenome</name>
    <dbReference type="NCBI Taxonomy" id="1070528"/>
    <lineage>
        <taxon>unclassified sequences</taxon>
        <taxon>metagenomes</taxon>
        <taxon>organismal metagenomes</taxon>
    </lineage>
</organism>
<dbReference type="SUPFAM" id="SSF53335">
    <property type="entry name" value="S-adenosyl-L-methionine-dependent methyltransferases"/>
    <property type="match status" value="1"/>
</dbReference>
<evidence type="ECO:0000256" key="7">
    <source>
        <dbReference type="ARBA" id="ARBA00049120"/>
    </source>
</evidence>
<proteinExistence type="inferred from homology"/>
<evidence type="ECO:0000313" key="8">
    <source>
        <dbReference type="EMBL" id="QHU18989.1"/>
    </source>
</evidence>
<dbReference type="PROSITE" id="PS00093">
    <property type="entry name" value="N4_MTASE"/>
    <property type="match status" value="1"/>
</dbReference>
<dbReference type="InterPro" id="IPR029063">
    <property type="entry name" value="SAM-dependent_MTases_sf"/>
</dbReference>
<keyword evidence="4" id="KW-0808">Transferase</keyword>
<dbReference type="EMBL" id="MN740943">
    <property type="protein sequence ID" value="QHU18989.1"/>
    <property type="molecule type" value="Genomic_DNA"/>
</dbReference>
<evidence type="ECO:0000256" key="5">
    <source>
        <dbReference type="ARBA" id="ARBA00022691"/>
    </source>
</evidence>
<evidence type="ECO:0000256" key="1">
    <source>
        <dbReference type="ARBA" id="ARBA00010203"/>
    </source>
</evidence>
<keyword evidence="6" id="KW-0680">Restriction system</keyword>
<name>A0A6C0KMZ3_9ZZZZ</name>
<evidence type="ECO:0000256" key="6">
    <source>
        <dbReference type="ARBA" id="ARBA00022747"/>
    </source>
</evidence>
<evidence type="ECO:0000256" key="2">
    <source>
        <dbReference type="ARBA" id="ARBA00012185"/>
    </source>
</evidence>
<evidence type="ECO:0000256" key="3">
    <source>
        <dbReference type="ARBA" id="ARBA00022603"/>
    </source>
</evidence>
<dbReference type="Gene3D" id="3.40.50.150">
    <property type="entry name" value="Vaccinia Virus protein VP39"/>
    <property type="match status" value="1"/>
</dbReference>
<keyword evidence="3" id="KW-0489">Methyltransferase</keyword>
<reference evidence="8" key="1">
    <citation type="journal article" date="2020" name="Nature">
        <title>Giant virus diversity and host interactions through global metagenomics.</title>
        <authorList>
            <person name="Schulz F."/>
            <person name="Roux S."/>
            <person name="Paez-Espino D."/>
            <person name="Jungbluth S."/>
            <person name="Walsh D.A."/>
            <person name="Denef V.J."/>
            <person name="McMahon K.D."/>
            <person name="Konstantinidis K.T."/>
            <person name="Eloe-Fadrosh E.A."/>
            <person name="Kyrpides N.C."/>
            <person name="Woyke T."/>
        </authorList>
    </citation>
    <scope>NUCLEOTIDE SEQUENCE</scope>
    <source>
        <strain evidence="8">GVMAG-S-3300013014-104</strain>
    </source>
</reference>
<evidence type="ECO:0000256" key="4">
    <source>
        <dbReference type="ARBA" id="ARBA00022679"/>
    </source>
</evidence>